<evidence type="ECO:0000256" key="1">
    <source>
        <dbReference type="ARBA" id="ARBA00023125"/>
    </source>
</evidence>
<name>A0A1V3WE15_MYCKA</name>
<dbReference type="PROSITE" id="PS50977">
    <property type="entry name" value="HTH_TETR_2"/>
    <property type="match status" value="1"/>
</dbReference>
<dbReference type="GO" id="GO:0000976">
    <property type="term" value="F:transcription cis-regulatory region binding"/>
    <property type="evidence" value="ECO:0007669"/>
    <property type="project" value="TreeGrafter"/>
</dbReference>
<evidence type="ECO:0000313" key="4">
    <source>
        <dbReference type="EMBL" id="OOK65223.1"/>
    </source>
</evidence>
<dbReference type="InterPro" id="IPR041642">
    <property type="entry name" value="KstR_C"/>
</dbReference>
<keyword evidence="1 2" id="KW-0238">DNA-binding</keyword>
<sequence>MFVAGVAAWVPWVPRPAAEPTGIRSRLPRKLSSVGSALRTGLDGAASAPIHGCATSAHVLGVFAAFTAQPSRFLAPACPTAAKAMFPEGDLRYLIPPPHRRKAYPRSEVVVSVDVPFRAAPDSEAGTGGSAAILDAARAVAMAGGFKAVRLKTVAKQAGITVGSLYDHFASKTDLLVTLLARECERVNQERDWSTCAASPSDRLGSLTARLHDEWQQNLQLTEAVARAFVMAGTDEGLTVQHAADVVESMLARTVGGPTHGACERQIAGVIADIWLANLMAFVVGRATAAEARERIDRGLQRILAAWNASKSA</sequence>
<proteinExistence type="predicted"/>
<evidence type="ECO:0000313" key="5">
    <source>
        <dbReference type="Proteomes" id="UP000188532"/>
    </source>
</evidence>
<dbReference type="InterPro" id="IPR050109">
    <property type="entry name" value="HTH-type_TetR-like_transc_reg"/>
</dbReference>
<comment type="caution">
    <text evidence="4">The sequence shown here is derived from an EMBL/GenBank/DDBJ whole genome shotgun (WGS) entry which is preliminary data.</text>
</comment>
<reference evidence="4 5" key="1">
    <citation type="submission" date="2017-02" db="EMBL/GenBank/DDBJ databases">
        <title>Complete genome sequences of Mycobacterium kansasii strains isolated from rhesus macaques.</title>
        <authorList>
            <person name="Panda A."/>
            <person name="Nagaraj S."/>
            <person name="Zhao X."/>
            <person name="Tettelin H."/>
            <person name="Detolla L.J."/>
        </authorList>
    </citation>
    <scope>NUCLEOTIDE SEQUENCE [LARGE SCALE GENOMIC DNA]</scope>
    <source>
        <strain evidence="4 5">11-3469</strain>
    </source>
</reference>
<dbReference type="Gene3D" id="1.10.357.10">
    <property type="entry name" value="Tetracycline Repressor, domain 2"/>
    <property type="match status" value="1"/>
</dbReference>
<protein>
    <submittedName>
        <fullName evidence="4">Bacterial regulatory s, tetR family protein</fullName>
    </submittedName>
</protein>
<evidence type="ECO:0000259" key="3">
    <source>
        <dbReference type="PROSITE" id="PS50977"/>
    </source>
</evidence>
<dbReference type="SUPFAM" id="SSF46689">
    <property type="entry name" value="Homeodomain-like"/>
    <property type="match status" value="1"/>
</dbReference>
<dbReference type="InterPro" id="IPR009057">
    <property type="entry name" value="Homeodomain-like_sf"/>
</dbReference>
<dbReference type="Pfam" id="PF00440">
    <property type="entry name" value="TetR_N"/>
    <property type="match status" value="1"/>
</dbReference>
<dbReference type="EMBL" id="MVBN01000011">
    <property type="protein sequence ID" value="OOK65223.1"/>
    <property type="molecule type" value="Genomic_DNA"/>
</dbReference>
<organism evidence="4 5">
    <name type="scientific">Mycobacterium kansasii</name>
    <dbReference type="NCBI Taxonomy" id="1768"/>
    <lineage>
        <taxon>Bacteria</taxon>
        <taxon>Bacillati</taxon>
        <taxon>Actinomycetota</taxon>
        <taxon>Actinomycetes</taxon>
        <taxon>Mycobacteriales</taxon>
        <taxon>Mycobacteriaceae</taxon>
        <taxon>Mycobacterium</taxon>
    </lineage>
</organism>
<dbReference type="AlphaFoldDB" id="A0A1V3WE15"/>
<dbReference type="Proteomes" id="UP000188532">
    <property type="component" value="Unassembled WGS sequence"/>
</dbReference>
<dbReference type="GO" id="GO:0003700">
    <property type="term" value="F:DNA-binding transcription factor activity"/>
    <property type="evidence" value="ECO:0007669"/>
    <property type="project" value="TreeGrafter"/>
</dbReference>
<dbReference type="PANTHER" id="PTHR30055:SF242">
    <property type="entry name" value="HTH-TYPE TRANSCRIPTIONAL REPRESSOR KSTR"/>
    <property type="match status" value="1"/>
</dbReference>
<feature type="DNA-binding region" description="H-T-H motif" evidence="2">
    <location>
        <begin position="150"/>
        <end position="169"/>
    </location>
</feature>
<gene>
    <name evidence="4" type="ORF">BZL29_7873</name>
</gene>
<dbReference type="PANTHER" id="PTHR30055">
    <property type="entry name" value="HTH-TYPE TRANSCRIPTIONAL REGULATOR RUTR"/>
    <property type="match status" value="1"/>
</dbReference>
<dbReference type="InterPro" id="IPR001647">
    <property type="entry name" value="HTH_TetR"/>
</dbReference>
<dbReference type="PRINTS" id="PR00455">
    <property type="entry name" value="HTHTETR"/>
</dbReference>
<dbReference type="Pfam" id="PF17925">
    <property type="entry name" value="TetR_C_20"/>
    <property type="match status" value="1"/>
</dbReference>
<feature type="domain" description="HTH tetR-type" evidence="3">
    <location>
        <begin position="127"/>
        <end position="187"/>
    </location>
</feature>
<evidence type="ECO:0000256" key="2">
    <source>
        <dbReference type="PROSITE-ProRule" id="PRU00335"/>
    </source>
</evidence>
<accession>A0A1V3WE15</accession>